<keyword evidence="3" id="KW-1185">Reference proteome</keyword>
<evidence type="ECO:0000256" key="1">
    <source>
        <dbReference type="ARBA" id="ARBA00022737"/>
    </source>
</evidence>
<proteinExistence type="predicted"/>
<dbReference type="SUPFAM" id="SSF47473">
    <property type="entry name" value="EF-hand"/>
    <property type="match status" value="1"/>
</dbReference>
<dbReference type="AlphaFoldDB" id="A0A6J2U7P5"/>
<feature type="domain" description="EF-hand" evidence="2">
    <location>
        <begin position="80"/>
        <end position="115"/>
    </location>
</feature>
<accession>A0A6J2U7P5</accession>
<dbReference type="InterPro" id="IPR002048">
    <property type="entry name" value="EF_hand_dom"/>
</dbReference>
<evidence type="ECO:0000313" key="3">
    <source>
        <dbReference type="Proteomes" id="UP000504634"/>
    </source>
</evidence>
<name>A0A6J2U7P5_DROLE</name>
<dbReference type="OrthoDB" id="5959761at2759"/>
<dbReference type="RefSeq" id="XP_030384541.1">
    <property type="nucleotide sequence ID" value="XM_030528681.1"/>
</dbReference>
<organism evidence="3 4">
    <name type="scientific">Drosophila lebanonensis</name>
    <name type="common">Fruit fly</name>
    <name type="synonym">Scaptodrosophila lebanonensis</name>
    <dbReference type="NCBI Taxonomy" id="7225"/>
    <lineage>
        <taxon>Eukaryota</taxon>
        <taxon>Metazoa</taxon>
        <taxon>Ecdysozoa</taxon>
        <taxon>Arthropoda</taxon>
        <taxon>Hexapoda</taxon>
        <taxon>Insecta</taxon>
        <taxon>Pterygota</taxon>
        <taxon>Neoptera</taxon>
        <taxon>Endopterygota</taxon>
        <taxon>Diptera</taxon>
        <taxon>Brachycera</taxon>
        <taxon>Muscomorpha</taxon>
        <taxon>Ephydroidea</taxon>
        <taxon>Drosophilidae</taxon>
        <taxon>Scaptodrosophila</taxon>
    </lineage>
</organism>
<evidence type="ECO:0000313" key="4">
    <source>
        <dbReference type="RefSeq" id="XP_030384541.1"/>
    </source>
</evidence>
<reference evidence="4" key="1">
    <citation type="submission" date="2025-08" db="UniProtKB">
        <authorList>
            <consortium name="RefSeq"/>
        </authorList>
    </citation>
    <scope>IDENTIFICATION</scope>
    <source>
        <strain evidence="4">11010-0011.00</strain>
        <tissue evidence="4">Whole body</tissue>
    </source>
</reference>
<dbReference type="InterPro" id="IPR050230">
    <property type="entry name" value="CALM/Myosin/TropC-like"/>
</dbReference>
<keyword evidence="1" id="KW-0677">Repeat</keyword>
<dbReference type="PANTHER" id="PTHR23048">
    <property type="entry name" value="MYOSIN LIGHT CHAIN 1, 3"/>
    <property type="match status" value="1"/>
</dbReference>
<dbReference type="Proteomes" id="UP000504634">
    <property type="component" value="Unplaced"/>
</dbReference>
<dbReference type="GO" id="GO:0005509">
    <property type="term" value="F:calcium ion binding"/>
    <property type="evidence" value="ECO:0007669"/>
    <property type="project" value="InterPro"/>
</dbReference>
<dbReference type="FunFam" id="1.10.238.10:FF:000003">
    <property type="entry name" value="Calmodulin A"/>
    <property type="match status" value="1"/>
</dbReference>
<dbReference type="GO" id="GO:0032036">
    <property type="term" value="F:myosin heavy chain binding"/>
    <property type="evidence" value="ECO:0007669"/>
    <property type="project" value="TreeGrafter"/>
</dbReference>
<evidence type="ECO:0000259" key="2">
    <source>
        <dbReference type="PROSITE" id="PS50222"/>
    </source>
</evidence>
<sequence>MANYTAKKLKEIRSIFRLHDNYGDNKIAVTQVGNCLRVLGTNPSEAVVRKYIEQLGPTGRITFDKFLDIYEDILRMPCTHAAEDLIASLRLFDDAGNGKMSAAHLRRLLTTCGGEQLSFKELDELLSQRVDAKGQINYVEFVHMIMNG</sequence>
<dbReference type="PROSITE" id="PS50222">
    <property type="entry name" value="EF_HAND_2"/>
    <property type="match status" value="2"/>
</dbReference>
<dbReference type="GO" id="GO:0016460">
    <property type="term" value="C:myosin II complex"/>
    <property type="evidence" value="ECO:0007669"/>
    <property type="project" value="TreeGrafter"/>
</dbReference>
<feature type="domain" description="EF-hand" evidence="2">
    <location>
        <begin position="7"/>
        <end position="42"/>
    </location>
</feature>
<protein>
    <submittedName>
        <fullName evidence="4">Myosin-2 essential light chain</fullName>
    </submittedName>
</protein>
<dbReference type="InterPro" id="IPR011992">
    <property type="entry name" value="EF-hand-dom_pair"/>
</dbReference>
<dbReference type="PANTHER" id="PTHR23048:SF49">
    <property type="entry name" value="FI08416P-RELATED"/>
    <property type="match status" value="1"/>
</dbReference>
<dbReference type="GeneID" id="115631839"/>
<dbReference type="Gene3D" id="1.10.238.10">
    <property type="entry name" value="EF-hand"/>
    <property type="match status" value="2"/>
</dbReference>
<gene>
    <name evidence="4" type="primary">LOC115631839</name>
</gene>